<feature type="region of interest" description="Disordered" evidence="6">
    <location>
        <begin position="1"/>
        <end position="38"/>
    </location>
</feature>
<dbReference type="Proteomes" id="UP001589793">
    <property type="component" value="Unassembled WGS sequence"/>
</dbReference>
<evidence type="ECO:0000256" key="1">
    <source>
        <dbReference type="ARBA" id="ARBA00001554"/>
    </source>
</evidence>
<comment type="similarity">
    <text evidence="2">Belongs to the pterin-4-alpha-carbinolamine dehydratase family.</text>
</comment>
<dbReference type="RefSeq" id="WP_376981174.1">
    <property type="nucleotide sequence ID" value="NZ_JBHLSV010000015.1"/>
</dbReference>
<evidence type="ECO:0000256" key="2">
    <source>
        <dbReference type="ARBA" id="ARBA00006472"/>
    </source>
</evidence>
<dbReference type="PANTHER" id="PTHR12599:SF0">
    <property type="entry name" value="PTERIN-4-ALPHA-CARBINOLAMINE DEHYDRATASE"/>
    <property type="match status" value="1"/>
</dbReference>
<feature type="region of interest" description="Disordered" evidence="6">
    <location>
        <begin position="142"/>
        <end position="164"/>
    </location>
</feature>
<keyword evidence="8" id="KW-1185">Reference proteome</keyword>
<comment type="catalytic activity">
    <reaction evidence="1">
        <text>(4aS,6R)-4a-hydroxy-L-erythro-5,6,7,8-tetrahydrobiopterin = (6R)-L-erythro-6,7-dihydrobiopterin + H2O</text>
        <dbReference type="Rhea" id="RHEA:11920"/>
        <dbReference type="ChEBI" id="CHEBI:15377"/>
        <dbReference type="ChEBI" id="CHEBI:15642"/>
        <dbReference type="ChEBI" id="CHEBI:43120"/>
        <dbReference type="EC" id="4.2.1.96"/>
    </reaction>
</comment>
<evidence type="ECO:0000256" key="3">
    <source>
        <dbReference type="ARBA" id="ARBA00013252"/>
    </source>
</evidence>
<organism evidence="7 8">
    <name type="scientific">Brachybacterium hainanense</name>
    <dbReference type="NCBI Taxonomy" id="1541174"/>
    <lineage>
        <taxon>Bacteria</taxon>
        <taxon>Bacillati</taxon>
        <taxon>Actinomycetota</taxon>
        <taxon>Actinomycetes</taxon>
        <taxon>Micrococcales</taxon>
        <taxon>Dermabacteraceae</taxon>
        <taxon>Brachybacterium</taxon>
    </lineage>
</organism>
<dbReference type="EMBL" id="JBHLSV010000015">
    <property type="protein sequence ID" value="MFC0674772.1"/>
    <property type="molecule type" value="Genomic_DNA"/>
</dbReference>
<name>A0ABV6REI7_9MICO</name>
<dbReference type="InterPro" id="IPR036428">
    <property type="entry name" value="PCD_sf"/>
</dbReference>
<dbReference type="CDD" id="cd00488">
    <property type="entry name" value="PCD_DCoH"/>
    <property type="match status" value="1"/>
</dbReference>
<evidence type="ECO:0000256" key="5">
    <source>
        <dbReference type="ARBA" id="ARBA00023239"/>
    </source>
</evidence>
<dbReference type="PANTHER" id="PTHR12599">
    <property type="entry name" value="PTERIN-4-ALPHA-CARBINOLAMINE DEHYDRATASE"/>
    <property type="match status" value="1"/>
</dbReference>
<dbReference type="Gene3D" id="3.30.1360.20">
    <property type="entry name" value="Transcriptional coactivator/pterin dehydratase"/>
    <property type="match status" value="1"/>
</dbReference>
<evidence type="ECO:0000313" key="7">
    <source>
        <dbReference type="EMBL" id="MFC0674772.1"/>
    </source>
</evidence>
<evidence type="ECO:0000256" key="6">
    <source>
        <dbReference type="SAM" id="MobiDB-lite"/>
    </source>
</evidence>
<sequence length="164" mass="16812">MDETTGRGRSENRDGGADSGGHEGDVGALTPDGEGRTLPADLAALSDEEAIPAGALRELLDAYGAGEWRIDEDGLCARYATGDFRAGLALVDRIGEIAEAAAHHPDVLLTYPTVEVRTVSHDVRAVTRRDVRLAAGISAAAAEGGVGPDGGDPRRGAPDGGDEV</sequence>
<reference evidence="7 8" key="1">
    <citation type="submission" date="2024-09" db="EMBL/GenBank/DDBJ databases">
        <authorList>
            <person name="Sun Q."/>
            <person name="Mori K."/>
        </authorList>
    </citation>
    <scope>NUCLEOTIDE SEQUENCE [LARGE SCALE GENOMIC DNA]</scope>
    <source>
        <strain evidence="7 8">CICC 10874</strain>
    </source>
</reference>
<gene>
    <name evidence="7" type="ORF">ACFFF6_12460</name>
</gene>
<accession>A0ABV6REI7</accession>
<comment type="caution">
    <text evidence="7">The sequence shown here is derived from an EMBL/GenBank/DDBJ whole genome shotgun (WGS) entry which is preliminary data.</text>
</comment>
<evidence type="ECO:0000313" key="8">
    <source>
        <dbReference type="Proteomes" id="UP001589793"/>
    </source>
</evidence>
<dbReference type="InterPro" id="IPR001533">
    <property type="entry name" value="Pterin_deHydtase"/>
</dbReference>
<evidence type="ECO:0000256" key="4">
    <source>
        <dbReference type="ARBA" id="ARBA00021735"/>
    </source>
</evidence>
<protein>
    <recommendedName>
        <fullName evidence="4">Putative pterin-4-alpha-carbinolamine dehydratase</fullName>
        <ecNumber evidence="3">4.2.1.96</ecNumber>
    </recommendedName>
</protein>
<feature type="compositionally biased region" description="Basic and acidic residues" evidence="6">
    <location>
        <begin position="1"/>
        <end position="25"/>
    </location>
</feature>
<proteinExistence type="inferred from homology"/>
<dbReference type="SUPFAM" id="SSF55248">
    <property type="entry name" value="PCD-like"/>
    <property type="match status" value="1"/>
</dbReference>
<keyword evidence="5" id="KW-0456">Lyase</keyword>
<dbReference type="Pfam" id="PF01329">
    <property type="entry name" value="Pterin_4a"/>
    <property type="match status" value="1"/>
</dbReference>
<dbReference type="EC" id="4.2.1.96" evidence="3"/>